<dbReference type="STRING" id="1054147.F4Q5V7"/>
<dbReference type="GeneID" id="14869947"/>
<sequence length="1706" mass="195559">MVYNKLNDSQQQQQDDKQKEKATEIYNQGVEFRLEKKDLSKAFDAFNKSAKLGHVKSQTIIGRYYMGKFNVERGVESYDRTQIDKFITKRGSIEKAVKWLTRARMQGDADAMVSLARLHLKGASRAIALKKFIPAPETARVWLLKAAELGHPQAMYYLARYAYHGIEGVNVDVHHLNRYKIPTNNNANQGQVFELLQSSSQLGNRKATYYYGVMCKSRGMPNEALESFVLASAAGIDIATIALANCHFTGYAGLPVDIDRAIGILGQCKGIVYGLLPFNLLRMRQLSNQSNPNIKDPEQQLQRDTKTLEFLRQGTRITSFAYFGCKRSVLNEHLVLDRMSVLLNDKLNYYSQSKMASYNNTSNPEYIFLHFPLLAMCYVHGYGGVEKDLDQALQYFQPTHISGIPNQYLCEIAKTYLQKNDPHSREKAIEVLEKAVSCQISEASYLMGLSVIMTNNSSLYTSELHRHLTTADELGHPLAYRLIFNPKDTPTNVAFEFIRVRAEQGNRSSFAQVDLGLCYRDGLGVERNLEMAEKWFTQSVQQANNQARYLLAKLLLDRNNNNNNTNNHDEMMNRIKKLLEESSNHYLFSNFELAKLEKDKDRKMILFKSVYKQCNFIDPFDTLYTYGTRNMFVDQAPIVMAECAMAIAMLYQSVHNDAEALVWFRRAKGITGGEREYQIAHYHGLLRNEAKQVKWLTKSIVVNPHHKQSRFKLAMIRYEQSKRPNLMDISTDQDVFELLVKSADDGFAEAQFLVAKFILDRAYVVNINKLDQKKQAIDYALGASDQFPEAYLLIAKMYYSGMGGAEQDFVKAFEWYIMSADRNNDGESYFMLGEYYRQGIEGATKIDVKRARDNYEKASNKQYTLANYQLAVMYKYGYGGVIDTKKAIDLLEQLLQQQQSLLNLHPLANYELGHALLYESCNDSNDIGLSTFERAIELINKANIALESVDIKYIDSKYFKFGRMKKQENDLVKAIQLYQEPAKKGHDHLDSLLDLGEIHHRLGNIQEALDCFERAFTVHQSKVASFGIYKIKKENVNRQDEAFEWLLKTAHLGDTDAMLLVGEYYDTVLVDPNQAMDWYKKASDQDNGRACNQIALKYHNGTGVVKQNRDIAFQFLTRAIDQCGEYSQATLVGEYYQHGFGNDSIINPTASLKYFKKSYKMNQDKEALYRAAMLLKSGGQDGIKIDLEQAYTYFQEVSDLPQSMYEIGMALFHGHGTKQSYQLAKEWLQEALENGIEKSSNPLQIIQQLQQQQNNQNNQVKLEKEKSSLKDDFENARNHFWECKTSKCTIDHLDNIKKSANQGHPESNKFLGDIYKFGLEKTPIDVEKAKKYYQEAALGGFADGMFMLAMVILEMGRDDAPPSMAINWIEKAMEKNHPEALVWIAECHRCGSYGFQQDLSKTVALYEKASRISICPQADLALFYLYVDGIGCQSDEYMAFQSLKKNETYQSDLGLIELGNCYFDGIGTITNDTEAMRLYQNVINKQDTTNINIGVGSQMGVAHAYNQIGRVYYFGSPNYPKDYAKAKQYFEKAQLLGYDSNLVQENIKNAKDKENQQQPKYQQQQKIFEFFDDFFQPSNNINRNNNNNNHRNNNNTTYTFFNDYPNIRTFNINKDDFSNFFKQQTNNNNSNRNNNNNNNHRQNASPNINDVFATFFSTTTTSTTTTTNNRNNNNNHHNTNDFFDALHEQLNLGNKNRNNNSNSKKK</sequence>
<protein>
    <submittedName>
        <fullName evidence="5">Uncharacterized protein</fullName>
    </submittedName>
</protein>
<dbReference type="InterPro" id="IPR050767">
    <property type="entry name" value="Sel1_AlgK"/>
</dbReference>
<keyword evidence="6" id="KW-1185">Reference proteome</keyword>
<dbReference type="InterPro" id="IPR006597">
    <property type="entry name" value="Sel1-like"/>
</dbReference>
<dbReference type="SUPFAM" id="SSF81901">
    <property type="entry name" value="HCP-like"/>
    <property type="match status" value="6"/>
</dbReference>
<dbReference type="EMBL" id="GL883021">
    <property type="protein sequence ID" value="EGG17366.1"/>
    <property type="molecule type" value="Genomic_DNA"/>
</dbReference>
<dbReference type="InterPro" id="IPR019734">
    <property type="entry name" value="TPR_rpt"/>
</dbReference>
<dbReference type="PANTHER" id="PTHR11102">
    <property type="entry name" value="SEL-1-LIKE PROTEIN"/>
    <property type="match status" value="1"/>
</dbReference>
<feature type="repeat" description="TPR" evidence="2">
    <location>
        <begin position="989"/>
        <end position="1022"/>
    </location>
</feature>
<feature type="coiled-coil region" evidence="3">
    <location>
        <begin position="1246"/>
        <end position="1279"/>
    </location>
</feature>
<accession>F4Q5V7</accession>
<dbReference type="Proteomes" id="UP000007797">
    <property type="component" value="Unassembled WGS sequence"/>
</dbReference>
<evidence type="ECO:0000256" key="1">
    <source>
        <dbReference type="ARBA" id="ARBA00038101"/>
    </source>
</evidence>
<dbReference type="KEGG" id="dfa:DFA_08361"/>
<keyword evidence="2" id="KW-0802">TPR repeat</keyword>
<dbReference type="SMART" id="SM00671">
    <property type="entry name" value="SEL1"/>
    <property type="match status" value="18"/>
</dbReference>
<evidence type="ECO:0000256" key="4">
    <source>
        <dbReference type="SAM" id="MobiDB-lite"/>
    </source>
</evidence>
<evidence type="ECO:0000256" key="3">
    <source>
        <dbReference type="SAM" id="Coils"/>
    </source>
</evidence>
<reference evidence="6" key="1">
    <citation type="journal article" date="2011" name="Genome Res.">
        <title>Phylogeny-wide analysis of social amoeba genomes highlights ancient origins for complex intercellular communication.</title>
        <authorList>
            <person name="Heidel A.J."/>
            <person name="Lawal H.M."/>
            <person name="Felder M."/>
            <person name="Schilde C."/>
            <person name="Helps N.R."/>
            <person name="Tunggal B."/>
            <person name="Rivero F."/>
            <person name="John U."/>
            <person name="Schleicher M."/>
            <person name="Eichinger L."/>
            <person name="Platzer M."/>
            <person name="Noegel A.A."/>
            <person name="Schaap P."/>
            <person name="Gloeckner G."/>
        </authorList>
    </citation>
    <scope>NUCLEOTIDE SEQUENCE [LARGE SCALE GENOMIC DNA]</scope>
    <source>
        <strain evidence="6">SH3</strain>
    </source>
</reference>
<keyword evidence="3" id="KW-0175">Coiled coil</keyword>
<evidence type="ECO:0000256" key="2">
    <source>
        <dbReference type="PROSITE-ProRule" id="PRU00339"/>
    </source>
</evidence>
<evidence type="ECO:0000313" key="5">
    <source>
        <dbReference type="EMBL" id="EGG17366.1"/>
    </source>
</evidence>
<proteinExistence type="inferred from homology"/>
<dbReference type="PANTHER" id="PTHR11102:SF160">
    <property type="entry name" value="ERAD-ASSOCIATED E3 UBIQUITIN-PROTEIN LIGASE COMPONENT HRD3"/>
    <property type="match status" value="1"/>
</dbReference>
<dbReference type="InterPro" id="IPR011990">
    <property type="entry name" value="TPR-like_helical_dom_sf"/>
</dbReference>
<dbReference type="SMART" id="SM00028">
    <property type="entry name" value="TPR"/>
    <property type="match status" value="2"/>
</dbReference>
<dbReference type="PROSITE" id="PS50005">
    <property type="entry name" value="TPR"/>
    <property type="match status" value="1"/>
</dbReference>
<dbReference type="RefSeq" id="XP_004355850.1">
    <property type="nucleotide sequence ID" value="XM_004355797.1"/>
</dbReference>
<feature type="compositionally biased region" description="Low complexity" evidence="4">
    <location>
        <begin position="1626"/>
        <end position="1639"/>
    </location>
</feature>
<dbReference type="Gene3D" id="1.25.40.10">
    <property type="entry name" value="Tetratricopeptide repeat domain"/>
    <property type="match status" value="6"/>
</dbReference>
<comment type="similarity">
    <text evidence="1">Belongs to the sel-1 family.</text>
</comment>
<dbReference type="OrthoDB" id="27150at2759"/>
<feature type="region of interest" description="Disordered" evidence="4">
    <location>
        <begin position="1624"/>
        <end position="1646"/>
    </location>
</feature>
<feature type="region of interest" description="Disordered" evidence="4">
    <location>
        <begin position="1"/>
        <end position="21"/>
    </location>
</feature>
<feature type="region of interest" description="Disordered" evidence="4">
    <location>
        <begin position="1661"/>
        <end position="1680"/>
    </location>
</feature>
<feature type="compositionally biased region" description="Low complexity" evidence="4">
    <location>
        <begin position="1661"/>
        <end position="1677"/>
    </location>
</feature>
<organism evidence="5 6">
    <name type="scientific">Cavenderia fasciculata</name>
    <name type="common">Slime mold</name>
    <name type="synonym">Dictyostelium fasciculatum</name>
    <dbReference type="NCBI Taxonomy" id="261658"/>
    <lineage>
        <taxon>Eukaryota</taxon>
        <taxon>Amoebozoa</taxon>
        <taxon>Evosea</taxon>
        <taxon>Eumycetozoa</taxon>
        <taxon>Dictyostelia</taxon>
        <taxon>Acytosteliales</taxon>
        <taxon>Cavenderiaceae</taxon>
        <taxon>Cavenderia</taxon>
    </lineage>
</organism>
<gene>
    <name evidence="5" type="ORF">DFA_08361</name>
</gene>
<dbReference type="Pfam" id="PF08238">
    <property type="entry name" value="Sel1"/>
    <property type="match status" value="21"/>
</dbReference>
<evidence type="ECO:0000313" key="6">
    <source>
        <dbReference type="Proteomes" id="UP000007797"/>
    </source>
</evidence>
<name>F4Q5V7_CACFS</name>